<gene>
    <name evidence="3" type="ORF">JQ619_22185</name>
</gene>
<evidence type="ECO:0000313" key="4">
    <source>
        <dbReference type="Proteomes" id="UP001314635"/>
    </source>
</evidence>
<evidence type="ECO:0000259" key="2">
    <source>
        <dbReference type="Pfam" id="PF01757"/>
    </source>
</evidence>
<proteinExistence type="predicted"/>
<keyword evidence="1" id="KW-0472">Membrane</keyword>
<keyword evidence="1" id="KW-1133">Transmembrane helix</keyword>
<accession>A0ABS5GAX4</accession>
<feature type="transmembrane region" description="Helical" evidence="1">
    <location>
        <begin position="100"/>
        <end position="122"/>
    </location>
</feature>
<organism evidence="3 4">
    <name type="scientific">Bradyrhizobium denitrificans</name>
    <dbReference type="NCBI Taxonomy" id="2734912"/>
    <lineage>
        <taxon>Bacteria</taxon>
        <taxon>Pseudomonadati</taxon>
        <taxon>Pseudomonadota</taxon>
        <taxon>Alphaproteobacteria</taxon>
        <taxon>Hyphomicrobiales</taxon>
        <taxon>Nitrobacteraceae</taxon>
        <taxon>Bradyrhizobium</taxon>
    </lineage>
</organism>
<feature type="transmembrane region" description="Helical" evidence="1">
    <location>
        <begin position="196"/>
        <end position="215"/>
    </location>
</feature>
<feature type="transmembrane region" description="Helical" evidence="1">
    <location>
        <begin position="171"/>
        <end position="190"/>
    </location>
</feature>
<dbReference type="PANTHER" id="PTHR23028:SF131">
    <property type="entry name" value="BLR2367 PROTEIN"/>
    <property type="match status" value="1"/>
</dbReference>
<feature type="transmembrane region" description="Helical" evidence="1">
    <location>
        <begin position="319"/>
        <end position="341"/>
    </location>
</feature>
<protein>
    <submittedName>
        <fullName evidence="3">Acyltransferase</fullName>
    </submittedName>
</protein>
<dbReference type="InterPro" id="IPR002656">
    <property type="entry name" value="Acyl_transf_3_dom"/>
</dbReference>
<feature type="domain" description="Acyltransferase 3" evidence="2">
    <location>
        <begin position="21"/>
        <end position="332"/>
    </location>
</feature>
<sequence length="364" mass="39926">MIETGVVREPAGAEKRPDLIGIQMLRGLAASMVVLHHTLEESLASKAAPTSPDWLTTFGASGVDIFFVISGFVMVYASFASERPSIGAGTFLAKRFVRIYPFYWTCLLLILILWGLGFYRKLDPTPGIWLRAVLLLPTDQPVLTVSWTLVYEMYFYMLFAAALFLQWSRHVAVFGITTAIAALLAASLLLGDREDFLSNPIVIEFCMGMLLATAFRRLHVMPAWIGIAAGLSAIVLASLFVPHETTNGLPPAARVVAWGLPALLIVASSLSLKAVGSRLERAMAWLGDCSYAIYLTHPFVMVVFARIVKNQPRLSEMSLLPVVPFVVLICLAAGAAAHVLIERRLLDFGRRLLAPRRSEAALPR</sequence>
<keyword evidence="4" id="KW-1185">Reference proteome</keyword>
<evidence type="ECO:0000313" key="3">
    <source>
        <dbReference type="EMBL" id="MBR1138483.1"/>
    </source>
</evidence>
<dbReference type="RefSeq" id="WP_172235437.1">
    <property type="nucleotide sequence ID" value="NZ_JABFDP010000001.1"/>
</dbReference>
<dbReference type="EMBL" id="JAFCLK010000021">
    <property type="protein sequence ID" value="MBR1138483.1"/>
    <property type="molecule type" value="Genomic_DNA"/>
</dbReference>
<keyword evidence="1" id="KW-0812">Transmembrane</keyword>
<keyword evidence="3" id="KW-0012">Acyltransferase</keyword>
<keyword evidence="3" id="KW-0808">Transferase</keyword>
<dbReference type="PANTHER" id="PTHR23028">
    <property type="entry name" value="ACETYLTRANSFERASE"/>
    <property type="match status" value="1"/>
</dbReference>
<comment type="caution">
    <text evidence="3">The sequence shown here is derived from an EMBL/GenBank/DDBJ whole genome shotgun (WGS) entry which is preliminary data.</text>
</comment>
<evidence type="ECO:0000256" key="1">
    <source>
        <dbReference type="SAM" id="Phobius"/>
    </source>
</evidence>
<dbReference type="Proteomes" id="UP001314635">
    <property type="component" value="Unassembled WGS sequence"/>
</dbReference>
<feature type="transmembrane region" description="Helical" evidence="1">
    <location>
        <begin position="284"/>
        <end position="307"/>
    </location>
</feature>
<dbReference type="InterPro" id="IPR050879">
    <property type="entry name" value="Acyltransferase_3"/>
</dbReference>
<dbReference type="GO" id="GO:0016746">
    <property type="term" value="F:acyltransferase activity"/>
    <property type="evidence" value="ECO:0007669"/>
    <property type="project" value="UniProtKB-KW"/>
</dbReference>
<name>A0ABS5GAX4_9BRAD</name>
<feature type="transmembrane region" description="Helical" evidence="1">
    <location>
        <begin position="222"/>
        <end position="241"/>
    </location>
</feature>
<feature type="transmembrane region" description="Helical" evidence="1">
    <location>
        <begin position="58"/>
        <end position="79"/>
    </location>
</feature>
<feature type="transmembrane region" description="Helical" evidence="1">
    <location>
        <begin position="253"/>
        <end position="272"/>
    </location>
</feature>
<feature type="transmembrane region" description="Helical" evidence="1">
    <location>
        <begin position="142"/>
        <end position="164"/>
    </location>
</feature>
<dbReference type="Pfam" id="PF01757">
    <property type="entry name" value="Acyl_transf_3"/>
    <property type="match status" value="1"/>
</dbReference>
<reference evidence="4" key="1">
    <citation type="journal article" date="2021" name="ISME J.">
        <title>Evolutionary origin and ecological implication of a unique nif island in free-living Bradyrhizobium lineages.</title>
        <authorList>
            <person name="Tao J."/>
        </authorList>
    </citation>
    <scope>NUCLEOTIDE SEQUENCE [LARGE SCALE GENOMIC DNA]</scope>
    <source>
        <strain evidence="4">SZCCT0094</strain>
    </source>
</reference>